<reference evidence="1 2" key="2">
    <citation type="submission" date="2024-01" db="EMBL/GenBank/DDBJ databases">
        <authorList>
            <person name="Xie X."/>
        </authorList>
    </citation>
    <scope>NUCLEOTIDE SEQUENCE [LARGE SCALE GENOMIC DNA]</scope>
    <source>
        <strain evidence="1">SCUT-1</strain>
    </source>
</reference>
<accession>A0ABU6D4T0</accession>
<reference evidence="2" key="1">
    <citation type="submission" date="2023-07" db="EMBL/GenBank/DDBJ databases">
        <title>The carbon used by Thiothrix.</title>
        <authorList>
            <person name="Chen L."/>
        </authorList>
    </citation>
    <scope>NUCLEOTIDE SEQUENCE [LARGE SCALE GENOMIC DNA]</scope>
</reference>
<dbReference type="Proteomes" id="UP001308005">
    <property type="component" value="Unassembled WGS sequence"/>
</dbReference>
<comment type="caution">
    <text evidence="1">The sequence shown here is derived from an EMBL/GenBank/DDBJ whole genome shotgun (WGS) entry which is preliminary data.</text>
</comment>
<organism evidence="1 2">
    <name type="scientific">Candidatus Thiothrix phosphatis</name>
    <dbReference type="NCBI Taxonomy" id="3112415"/>
    <lineage>
        <taxon>Bacteria</taxon>
        <taxon>Pseudomonadati</taxon>
        <taxon>Pseudomonadota</taxon>
        <taxon>Gammaproteobacteria</taxon>
        <taxon>Thiotrichales</taxon>
        <taxon>Thiotrichaceae</taxon>
        <taxon>Thiothrix</taxon>
    </lineage>
</organism>
<name>A0ABU6D4T0_9GAMM</name>
<evidence type="ECO:0000313" key="2">
    <source>
        <dbReference type="Proteomes" id="UP001308005"/>
    </source>
</evidence>
<sequence>MEPNPCLACGACCASFRVSFYWAEADAAAGGVTPTELTTVVSPYRVAMRGTDQVHPHCIALAGEVGTQVHCRIYQQRPSPCREFRASWENGERNETCERARARYSLPPLAPALSTVK</sequence>
<keyword evidence="2" id="KW-1185">Reference proteome</keyword>
<dbReference type="RefSeq" id="WP_324698138.1">
    <property type="nucleotide sequence ID" value="NZ_JAYMYJ010000152.1"/>
</dbReference>
<gene>
    <name evidence="1" type="ORF">VSS37_20215</name>
</gene>
<dbReference type="InterPro" id="IPR005358">
    <property type="entry name" value="Puta_zinc/iron-chelating_dom"/>
</dbReference>
<evidence type="ECO:0000313" key="1">
    <source>
        <dbReference type="EMBL" id="MEB4593314.1"/>
    </source>
</evidence>
<proteinExistence type="predicted"/>
<dbReference type="Pfam" id="PF03692">
    <property type="entry name" value="CxxCxxCC"/>
    <property type="match status" value="1"/>
</dbReference>
<dbReference type="EMBL" id="JAYMYJ010000152">
    <property type="protein sequence ID" value="MEB4593314.1"/>
    <property type="molecule type" value="Genomic_DNA"/>
</dbReference>
<protein>
    <submittedName>
        <fullName evidence="1">YkgJ family cysteine cluster protein</fullName>
    </submittedName>
</protein>